<dbReference type="PANTHER" id="PTHR30588:SF0">
    <property type="entry name" value="BRANCHED-CHAIN AMINO ACID PERMEASE BRNQ"/>
    <property type="match status" value="1"/>
</dbReference>
<keyword evidence="5 9" id="KW-0812">Transmembrane</keyword>
<evidence type="ECO:0000256" key="1">
    <source>
        <dbReference type="ARBA" id="ARBA00004651"/>
    </source>
</evidence>
<sequence length="427" mass="45281">MKNDFKNCLVIGFALFAMFFGAGNLIFPTYLGLVAGSSAPISAIAFVLTGVGIPFLGILAGTKFNGSFENMAGQVGKTFAVICTTVLIITIGPLVAIPRTAATTFELAFSPFFPSMTPVVGMIIFFAINIALILKPARIVDTIGKVLTPALLVILLILIVKGFISPIGPTTDPTIDSVFFTSLIEGYQTMDALAALIFSSIIISSVISKGYDKKDISRITIKSGIVAIVGLAVVYGGLVYVGHTASSVYPTDISKTQLLLNISSNLLGNGGTILIGLAMALACLTTSMCLVSSAATYFNDLSKGKLPYKVNVFVICFISGAIGVLGVDKIVSLAGPLLSILYPICITLILLTLGKKFVKSNLVVKYSVYVALIFAIIDVFKLFGLNNLIPFSQLGFGWVIPTVVTFIVCNFLIFNKKDDSVDNLEII</sequence>
<dbReference type="GO" id="GO:0005886">
    <property type="term" value="C:plasma membrane"/>
    <property type="evidence" value="ECO:0007669"/>
    <property type="project" value="UniProtKB-SubCell"/>
</dbReference>
<dbReference type="GO" id="GO:0015818">
    <property type="term" value="P:isoleucine transport"/>
    <property type="evidence" value="ECO:0007669"/>
    <property type="project" value="TreeGrafter"/>
</dbReference>
<dbReference type="RefSeq" id="WP_090038516.1">
    <property type="nucleotide sequence ID" value="NZ_FOKI01000003.1"/>
</dbReference>
<keyword evidence="3 9" id="KW-0813">Transport</keyword>
<feature type="transmembrane region" description="Helical" evidence="9">
    <location>
        <begin position="310"/>
        <end position="327"/>
    </location>
</feature>
<accession>A0A1I0VTK8</accession>
<feature type="transmembrane region" description="Helical" evidence="9">
    <location>
        <begin position="395"/>
        <end position="414"/>
    </location>
</feature>
<dbReference type="PANTHER" id="PTHR30588">
    <property type="entry name" value="BRANCHED-CHAIN AMINO ACID TRANSPORT SYSTEM 2 CARRIER PROTEIN"/>
    <property type="match status" value="1"/>
</dbReference>
<dbReference type="GO" id="GO:0015188">
    <property type="term" value="F:L-isoleucine transmembrane transporter activity"/>
    <property type="evidence" value="ECO:0007669"/>
    <property type="project" value="TreeGrafter"/>
</dbReference>
<gene>
    <name evidence="10" type="ORF">SAMN04488528_100318</name>
</gene>
<feature type="transmembrane region" description="Helical" evidence="9">
    <location>
        <begin position="273"/>
        <end position="298"/>
    </location>
</feature>
<keyword evidence="4" id="KW-1003">Cell membrane</keyword>
<dbReference type="AlphaFoldDB" id="A0A1I0VTK8"/>
<evidence type="ECO:0000256" key="8">
    <source>
        <dbReference type="ARBA" id="ARBA00023136"/>
    </source>
</evidence>
<dbReference type="NCBIfam" id="TIGR00796">
    <property type="entry name" value="livcs"/>
    <property type="match status" value="1"/>
</dbReference>
<evidence type="ECO:0000256" key="3">
    <source>
        <dbReference type="ARBA" id="ARBA00022448"/>
    </source>
</evidence>
<comment type="similarity">
    <text evidence="2 9">Belongs to the branched chain amino acid transporter family.</text>
</comment>
<organism evidence="10 11">
    <name type="scientific">Clostridium frigidicarnis</name>
    <dbReference type="NCBI Taxonomy" id="84698"/>
    <lineage>
        <taxon>Bacteria</taxon>
        <taxon>Bacillati</taxon>
        <taxon>Bacillota</taxon>
        <taxon>Clostridia</taxon>
        <taxon>Eubacteriales</taxon>
        <taxon>Clostridiaceae</taxon>
        <taxon>Clostridium</taxon>
    </lineage>
</organism>
<evidence type="ECO:0000313" key="10">
    <source>
        <dbReference type="EMBL" id="SFA79664.1"/>
    </source>
</evidence>
<feature type="transmembrane region" description="Helical" evidence="9">
    <location>
        <begin position="79"/>
        <end position="96"/>
    </location>
</feature>
<feature type="transmembrane region" description="Helical" evidence="9">
    <location>
        <begin position="366"/>
        <end position="383"/>
    </location>
</feature>
<evidence type="ECO:0000256" key="4">
    <source>
        <dbReference type="ARBA" id="ARBA00022475"/>
    </source>
</evidence>
<comment type="function">
    <text evidence="9">Component of the transport system for branched-chain amino acids.</text>
</comment>
<feature type="transmembrane region" description="Helical" evidence="9">
    <location>
        <begin position="219"/>
        <end position="241"/>
    </location>
</feature>
<name>A0A1I0VTK8_9CLOT</name>
<dbReference type="GO" id="GO:0015190">
    <property type="term" value="F:L-leucine transmembrane transporter activity"/>
    <property type="evidence" value="ECO:0007669"/>
    <property type="project" value="TreeGrafter"/>
</dbReference>
<evidence type="ECO:0000256" key="5">
    <source>
        <dbReference type="ARBA" id="ARBA00022692"/>
    </source>
</evidence>
<evidence type="ECO:0000313" key="11">
    <source>
        <dbReference type="Proteomes" id="UP000198619"/>
    </source>
</evidence>
<dbReference type="GO" id="GO:0005304">
    <property type="term" value="F:L-valine transmembrane transporter activity"/>
    <property type="evidence" value="ECO:0007669"/>
    <property type="project" value="TreeGrafter"/>
</dbReference>
<feature type="transmembrane region" description="Helical" evidence="9">
    <location>
        <begin position="333"/>
        <end position="354"/>
    </location>
</feature>
<feature type="transmembrane region" description="Helical" evidence="9">
    <location>
        <begin position="187"/>
        <end position="207"/>
    </location>
</feature>
<keyword evidence="6 9" id="KW-0029">Amino-acid transport</keyword>
<reference evidence="10 11" key="1">
    <citation type="submission" date="2016-10" db="EMBL/GenBank/DDBJ databases">
        <authorList>
            <person name="de Groot N.N."/>
        </authorList>
    </citation>
    <scope>NUCLEOTIDE SEQUENCE [LARGE SCALE GENOMIC DNA]</scope>
    <source>
        <strain evidence="10 11">DSM 12271</strain>
    </source>
</reference>
<evidence type="ECO:0000256" key="7">
    <source>
        <dbReference type="ARBA" id="ARBA00022989"/>
    </source>
</evidence>
<keyword evidence="11" id="KW-1185">Reference proteome</keyword>
<dbReference type="EMBL" id="FOKI01000003">
    <property type="protein sequence ID" value="SFA79664.1"/>
    <property type="molecule type" value="Genomic_DNA"/>
</dbReference>
<feature type="transmembrane region" description="Helical" evidence="9">
    <location>
        <begin position="116"/>
        <end position="134"/>
    </location>
</feature>
<comment type="subcellular location">
    <subcellularLocation>
        <location evidence="1 9">Cell membrane</location>
        <topology evidence="1 9">Multi-pass membrane protein</topology>
    </subcellularLocation>
</comment>
<feature type="transmembrane region" description="Helical" evidence="9">
    <location>
        <begin position="39"/>
        <end position="59"/>
    </location>
</feature>
<keyword evidence="8 9" id="KW-0472">Membrane</keyword>
<protein>
    <recommendedName>
        <fullName evidence="9">Branched-chain amino acid transport system carrier protein</fullName>
    </recommendedName>
</protein>
<dbReference type="Pfam" id="PF05525">
    <property type="entry name" value="Branch_AA_trans"/>
    <property type="match status" value="1"/>
</dbReference>
<dbReference type="GO" id="GO:0015820">
    <property type="term" value="P:L-leucine transport"/>
    <property type="evidence" value="ECO:0007669"/>
    <property type="project" value="TreeGrafter"/>
</dbReference>
<dbReference type="InterPro" id="IPR004685">
    <property type="entry name" value="Brnchd-chn_aa_trnsp_Livcs"/>
</dbReference>
<proteinExistence type="inferred from homology"/>
<evidence type="ECO:0000256" key="2">
    <source>
        <dbReference type="ARBA" id="ARBA00008540"/>
    </source>
</evidence>
<evidence type="ECO:0000256" key="9">
    <source>
        <dbReference type="RuleBase" id="RU362122"/>
    </source>
</evidence>
<dbReference type="Proteomes" id="UP000198619">
    <property type="component" value="Unassembled WGS sequence"/>
</dbReference>
<evidence type="ECO:0000256" key="6">
    <source>
        <dbReference type="ARBA" id="ARBA00022970"/>
    </source>
</evidence>
<feature type="transmembrane region" description="Helical" evidence="9">
    <location>
        <begin position="146"/>
        <end position="167"/>
    </location>
</feature>
<feature type="transmembrane region" description="Helical" evidence="9">
    <location>
        <begin position="7"/>
        <end position="27"/>
    </location>
</feature>
<keyword evidence="7 9" id="KW-1133">Transmembrane helix</keyword>
<dbReference type="OrthoDB" id="9783920at2"/>